<comment type="caution">
    <text evidence="2">The sequence shown here is derived from an EMBL/GenBank/DDBJ whole genome shotgun (WGS) entry which is preliminary data.</text>
</comment>
<reference evidence="2 3" key="1">
    <citation type="journal article" date="2016" name="Nat. Commun.">
        <title>Thousands of microbial genomes shed light on interconnected biogeochemical processes in an aquifer system.</title>
        <authorList>
            <person name="Anantharaman K."/>
            <person name="Brown C.T."/>
            <person name="Hug L.A."/>
            <person name="Sharon I."/>
            <person name="Castelle C.J."/>
            <person name="Probst A.J."/>
            <person name="Thomas B.C."/>
            <person name="Singh A."/>
            <person name="Wilkins M.J."/>
            <person name="Karaoz U."/>
            <person name="Brodie E.L."/>
            <person name="Williams K.H."/>
            <person name="Hubbard S.S."/>
            <person name="Banfield J.F."/>
        </authorList>
    </citation>
    <scope>NUCLEOTIDE SEQUENCE [LARGE SCALE GENOMIC DNA]</scope>
</reference>
<dbReference type="EMBL" id="MHRQ01000020">
    <property type="protein sequence ID" value="OHA26438.1"/>
    <property type="molecule type" value="Genomic_DNA"/>
</dbReference>
<keyword evidence="1" id="KW-0472">Membrane</keyword>
<sequence>MDNDIVPTANVPPVSLEASLNTPVNLPKPNRTPIFVGSAVLVLALIIGTWFFIGANKRSPNPCLTEDSSKSAEDNVITVVRAFEEYQSVKDGKALSACKAASFTSNLMSQSDPFPFYGITTYLVGDPVPISEQKFSVSVNERRMLFSGGVSGGTYPEQDIGATFIVKKDDSGKWAVDSYNKTNSVIPAGGTSVVPADWRTYRNDKYGFEFKYPVSWEIKNNSEIAVKIVDSFQTDGPPNSDQPRDLIEVAIIQSVCKEQEWIDDIGGVWWGRACISSGHLLAQLTFIATSESSKILEEKISSTFKFTE</sequence>
<accession>A0A1G2MRF9</accession>
<protein>
    <submittedName>
        <fullName evidence="2">Uncharacterized protein</fullName>
    </submittedName>
</protein>
<keyword evidence="1" id="KW-1133">Transmembrane helix</keyword>
<evidence type="ECO:0000256" key="1">
    <source>
        <dbReference type="SAM" id="Phobius"/>
    </source>
</evidence>
<feature type="transmembrane region" description="Helical" evidence="1">
    <location>
        <begin position="34"/>
        <end position="53"/>
    </location>
</feature>
<keyword evidence="1" id="KW-0812">Transmembrane</keyword>
<dbReference type="Proteomes" id="UP000177565">
    <property type="component" value="Unassembled WGS sequence"/>
</dbReference>
<gene>
    <name evidence="2" type="ORF">A3C06_02565</name>
</gene>
<organism evidence="2 3">
    <name type="scientific">Candidatus Taylorbacteria bacterium RIFCSPHIGHO2_02_FULL_46_13</name>
    <dbReference type="NCBI Taxonomy" id="1802312"/>
    <lineage>
        <taxon>Bacteria</taxon>
        <taxon>Candidatus Tayloriibacteriota</taxon>
    </lineage>
</organism>
<dbReference type="AlphaFoldDB" id="A0A1G2MRF9"/>
<evidence type="ECO:0000313" key="2">
    <source>
        <dbReference type="EMBL" id="OHA26438.1"/>
    </source>
</evidence>
<proteinExistence type="predicted"/>
<evidence type="ECO:0000313" key="3">
    <source>
        <dbReference type="Proteomes" id="UP000177565"/>
    </source>
</evidence>
<name>A0A1G2MRF9_9BACT</name>